<keyword evidence="1" id="KW-0472">Membrane</keyword>
<evidence type="ECO:0000313" key="3">
    <source>
        <dbReference type="Proteomes" id="UP001549366"/>
    </source>
</evidence>
<evidence type="ECO:0008006" key="4">
    <source>
        <dbReference type="Google" id="ProtNLM"/>
    </source>
</evidence>
<comment type="caution">
    <text evidence="2">The sequence shown here is derived from an EMBL/GenBank/DDBJ whole genome shotgun (WGS) entry which is preliminary data.</text>
</comment>
<keyword evidence="3" id="KW-1185">Reference proteome</keyword>
<evidence type="ECO:0000256" key="1">
    <source>
        <dbReference type="SAM" id="Phobius"/>
    </source>
</evidence>
<accession>A0ABV2SMH8</accession>
<reference evidence="2 3" key="1">
    <citation type="submission" date="2024-06" db="EMBL/GenBank/DDBJ databases">
        <title>Genomic Encyclopedia of Type Strains, Phase V (KMG-V): Genome sequencing to study the core and pangenomes of soil and plant-associated prokaryotes.</title>
        <authorList>
            <person name="Whitman W."/>
        </authorList>
    </citation>
    <scope>NUCLEOTIDE SEQUENCE [LARGE SCALE GENOMIC DNA]</scope>
    <source>
        <strain evidence="2 3">NE40</strain>
    </source>
</reference>
<name>A0ABV2SMH8_9GAMM</name>
<sequence length="75" mass="8801">MTNHNNNRLLMQQNSWQSRFYTIRSNKVFELLVISIIIFSALVTGAKTYEIQEDVSCLRADIIGPYPHDFWVSEH</sequence>
<proteinExistence type="predicted"/>
<dbReference type="Proteomes" id="UP001549366">
    <property type="component" value="Unassembled WGS sequence"/>
</dbReference>
<organism evidence="2 3">
    <name type="scientific">Endozoicomonas lisbonensis</name>
    <dbReference type="NCBI Taxonomy" id="3120522"/>
    <lineage>
        <taxon>Bacteria</taxon>
        <taxon>Pseudomonadati</taxon>
        <taxon>Pseudomonadota</taxon>
        <taxon>Gammaproteobacteria</taxon>
        <taxon>Oceanospirillales</taxon>
        <taxon>Endozoicomonadaceae</taxon>
        <taxon>Endozoicomonas</taxon>
    </lineage>
</organism>
<feature type="transmembrane region" description="Helical" evidence="1">
    <location>
        <begin position="28"/>
        <end position="46"/>
    </location>
</feature>
<keyword evidence="1" id="KW-1133">Transmembrane helix</keyword>
<protein>
    <recommendedName>
        <fullName evidence="4">H repeat-associated protein N-terminal domain-containing protein</fullName>
    </recommendedName>
</protein>
<evidence type="ECO:0000313" key="2">
    <source>
        <dbReference type="EMBL" id="MET4758958.1"/>
    </source>
</evidence>
<dbReference type="EMBL" id="JBEWTB010000002">
    <property type="protein sequence ID" value="MET4758958.1"/>
    <property type="molecule type" value="Genomic_DNA"/>
</dbReference>
<keyword evidence="1" id="KW-0812">Transmembrane</keyword>
<gene>
    <name evidence="2" type="ORF">V5J35_004150</name>
</gene>